<dbReference type="Proteomes" id="UP000184074">
    <property type="component" value="Unassembled WGS sequence"/>
</dbReference>
<proteinExistence type="predicted"/>
<protein>
    <submittedName>
        <fullName evidence="1">Uncharacterized protein</fullName>
    </submittedName>
</protein>
<gene>
    <name evidence="1" type="ORF">SAMN05444003_0411</name>
</gene>
<keyword evidence="2" id="KW-1185">Reference proteome</keyword>
<name>A0A1M5LQ38_9RHOB</name>
<dbReference type="STRING" id="1508389.SAMN05444003_0411"/>
<reference evidence="1 2" key="1">
    <citation type="submission" date="2016-11" db="EMBL/GenBank/DDBJ databases">
        <authorList>
            <person name="Jaros S."/>
            <person name="Januszkiewicz K."/>
            <person name="Wedrychowicz H."/>
        </authorList>
    </citation>
    <scope>NUCLEOTIDE SEQUENCE [LARGE SCALE GENOMIC DNA]</scope>
    <source>
        <strain evidence="1 2">DSM 28715</strain>
    </source>
</reference>
<accession>A0A1M5LQ38</accession>
<evidence type="ECO:0000313" key="2">
    <source>
        <dbReference type="Proteomes" id="UP000184074"/>
    </source>
</evidence>
<evidence type="ECO:0000313" key="1">
    <source>
        <dbReference type="EMBL" id="SHG67020.1"/>
    </source>
</evidence>
<organism evidence="1 2">
    <name type="scientific">Cognatiyoonia sediminum</name>
    <dbReference type="NCBI Taxonomy" id="1508389"/>
    <lineage>
        <taxon>Bacteria</taxon>
        <taxon>Pseudomonadati</taxon>
        <taxon>Pseudomonadota</taxon>
        <taxon>Alphaproteobacteria</taxon>
        <taxon>Rhodobacterales</taxon>
        <taxon>Paracoccaceae</taxon>
        <taxon>Cognatiyoonia</taxon>
    </lineage>
</organism>
<sequence length="74" mass="7909">MSLQVTAEEIEVNTLRIEYLGTLFKQCGTDPAVGRTNSVILYSALIGMEALTHAGLADLRTDLGSLLETLLVAS</sequence>
<dbReference type="AlphaFoldDB" id="A0A1M5LQ38"/>
<dbReference type="EMBL" id="FQXB01000001">
    <property type="protein sequence ID" value="SHG67020.1"/>
    <property type="molecule type" value="Genomic_DNA"/>
</dbReference>